<reference evidence="3 4" key="1">
    <citation type="submission" date="2019-10" db="EMBL/GenBank/DDBJ databases">
        <title>Nocardioides novel species isolated from the excrement of Marmot.</title>
        <authorList>
            <person name="Zhang G."/>
        </authorList>
    </citation>
    <scope>NUCLEOTIDE SEQUENCE [LARGE SCALE GENOMIC DNA]</scope>
    <source>
        <strain evidence="4">zg-579</strain>
    </source>
</reference>
<dbReference type="EMBL" id="WLCI01000011">
    <property type="protein sequence ID" value="MTB95469.1"/>
    <property type="molecule type" value="Genomic_DNA"/>
</dbReference>
<protein>
    <submittedName>
        <fullName evidence="3">GNAT family N-acetyltransferase</fullName>
    </submittedName>
</protein>
<keyword evidence="2" id="KW-0012">Acyltransferase</keyword>
<dbReference type="AlphaFoldDB" id="A0A6I3JBQ0"/>
<accession>A0A6I3JBQ0</accession>
<dbReference type="Proteomes" id="UP000433406">
    <property type="component" value="Unassembled WGS sequence"/>
</dbReference>
<name>A0A6I3JBQ0_9ACTN</name>
<dbReference type="InterPro" id="IPR016181">
    <property type="entry name" value="Acyl_CoA_acyltransferase"/>
</dbReference>
<evidence type="ECO:0000256" key="2">
    <source>
        <dbReference type="ARBA" id="ARBA00023315"/>
    </source>
</evidence>
<sequence length="281" mass="30745">MLSTRHGVRPLGSADLDAFLALTARDPVVNVFADYRARTTNLEPRWLGGEVWGRFDSGELVAACHVGANLVPIGATPDDARAFAERALTRGRTVSTIVGPHEAVEVLWNGVAGSWGRPREARWRQPHLEIAGPPLVEPDPRVRRTTRPDMAELYPACVAMYTEEVGVSPEQGGGAELYRARVTQLMNRGWSFAAFEDGRLVFKAEVACASPYAAQVQGVWVPPDQRGRGLAASGMAAVVEMVRAEIAPVVSLYVNEWNEPARRAYARVGFQETARFSTVMF</sequence>
<organism evidence="3 4">
    <name type="scientific">Nocardioides marmotae</name>
    <dbReference type="NCBI Taxonomy" id="2663857"/>
    <lineage>
        <taxon>Bacteria</taxon>
        <taxon>Bacillati</taxon>
        <taxon>Actinomycetota</taxon>
        <taxon>Actinomycetes</taxon>
        <taxon>Propionibacteriales</taxon>
        <taxon>Nocardioidaceae</taxon>
        <taxon>Nocardioides</taxon>
    </lineage>
</organism>
<dbReference type="PANTHER" id="PTHR43877:SF2">
    <property type="entry name" value="AMINOALKYLPHOSPHONATE N-ACETYLTRANSFERASE-RELATED"/>
    <property type="match status" value="1"/>
</dbReference>
<dbReference type="RefSeq" id="WP_171896426.1">
    <property type="nucleotide sequence ID" value="NZ_CP053660.1"/>
</dbReference>
<dbReference type="InterPro" id="IPR050832">
    <property type="entry name" value="Bact_Acetyltransf"/>
</dbReference>
<dbReference type="GO" id="GO:0016747">
    <property type="term" value="F:acyltransferase activity, transferring groups other than amino-acyl groups"/>
    <property type="evidence" value="ECO:0007669"/>
    <property type="project" value="InterPro"/>
</dbReference>
<dbReference type="PROSITE" id="PS51186">
    <property type="entry name" value="GNAT"/>
    <property type="match status" value="1"/>
</dbReference>
<evidence type="ECO:0000313" key="3">
    <source>
        <dbReference type="EMBL" id="MTB95469.1"/>
    </source>
</evidence>
<dbReference type="Gene3D" id="3.40.630.30">
    <property type="match status" value="1"/>
</dbReference>
<keyword evidence="4" id="KW-1185">Reference proteome</keyword>
<dbReference type="PANTHER" id="PTHR43877">
    <property type="entry name" value="AMINOALKYLPHOSPHONATE N-ACETYLTRANSFERASE-RELATED-RELATED"/>
    <property type="match status" value="1"/>
</dbReference>
<dbReference type="InterPro" id="IPR016794">
    <property type="entry name" value="UCP21603_acetyltransf"/>
</dbReference>
<proteinExistence type="predicted"/>
<dbReference type="PIRSF" id="PIRSF021603">
    <property type="entry name" value="UCP21603_acetyltransf"/>
    <property type="match status" value="1"/>
</dbReference>
<comment type="caution">
    <text evidence="3">The sequence shown here is derived from an EMBL/GenBank/DDBJ whole genome shotgun (WGS) entry which is preliminary data.</text>
</comment>
<dbReference type="InterPro" id="IPR025289">
    <property type="entry name" value="DUF4081"/>
</dbReference>
<evidence type="ECO:0000313" key="4">
    <source>
        <dbReference type="Proteomes" id="UP000433406"/>
    </source>
</evidence>
<dbReference type="Pfam" id="PF00583">
    <property type="entry name" value="Acetyltransf_1"/>
    <property type="match status" value="1"/>
</dbReference>
<dbReference type="InterPro" id="IPR000182">
    <property type="entry name" value="GNAT_dom"/>
</dbReference>
<dbReference type="SUPFAM" id="SSF55729">
    <property type="entry name" value="Acyl-CoA N-acyltransferases (Nat)"/>
    <property type="match status" value="1"/>
</dbReference>
<gene>
    <name evidence="3" type="ORF">GGQ22_10275</name>
</gene>
<evidence type="ECO:0000256" key="1">
    <source>
        <dbReference type="ARBA" id="ARBA00022679"/>
    </source>
</evidence>
<dbReference type="Pfam" id="PF13312">
    <property type="entry name" value="DUF4081"/>
    <property type="match status" value="1"/>
</dbReference>
<keyword evidence="1 3" id="KW-0808">Transferase</keyword>